<dbReference type="OMA" id="MEMYECY"/>
<gene>
    <name evidence="1" type="ORF">ASPCAL09545</name>
</gene>
<protein>
    <submittedName>
        <fullName evidence="1">Uncharacterized protein</fullName>
    </submittedName>
</protein>
<dbReference type="EMBL" id="CDMC01000007">
    <property type="protein sequence ID" value="CEN62917.1"/>
    <property type="molecule type" value="Genomic_DNA"/>
</dbReference>
<name>A0A0U5GTF9_ASPCI</name>
<accession>A0A0U5GTF9</accession>
<reference evidence="2" key="1">
    <citation type="journal article" date="2016" name="Genome Announc.">
        <title>Draft genome sequences of fungus Aspergillus calidoustus.</title>
        <authorList>
            <person name="Horn F."/>
            <person name="Linde J."/>
            <person name="Mattern D.J."/>
            <person name="Walther G."/>
            <person name="Guthke R."/>
            <person name="Scherlach K."/>
            <person name="Martin K."/>
            <person name="Brakhage A.A."/>
            <person name="Petzke L."/>
            <person name="Valiante V."/>
        </authorList>
    </citation>
    <scope>NUCLEOTIDE SEQUENCE [LARGE SCALE GENOMIC DNA]</scope>
    <source>
        <strain evidence="2">SF006504</strain>
    </source>
</reference>
<dbReference type="AlphaFoldDB" id="A0A0U5GTF9"/>
<sequence length="440" mass="51492">MAHQTHNIPWTLLSSHLKYSRASQCSCGVTNLHPRMQPNQGRELTFFINAFVRNIKEHSGCERKKYPNHYNPPSNDEIILDERTARRIAPTVRRVKMDLNWENPRRDSEVIEDRTVKLFLTEYHHTPCYQFLYFQRQGFLNLQVVATLLLYGEMETILRGCAHRDVAIEGWLDARECQCGYELGWELVYEKALTAYICLNLLYCFPETRDSTSSSSSSSTSDDKKDYRGTKLYQYAVRTCTGKHKLADLVTYPHRQFFGIPDDHWSSAGFYVKNKQHWLRWSPHTCMYGSTSENPGLYGLVPFREFLSLERPAEDVISYQPFGSDAADVRGLLCQKGLPVELALDIMDLAGYEPRRRLRIEHDPLHPENREALGKYLTYCWQIIVRCDMMAREIGMEIPWHDVISKCLVRMLDSKGCRHEKRWYRTEWSDDGSFWSHVFS</sequence>
<proteinExistence type="predicted"/>
<organism evidence="1 2">
    <name type="scientific">Aspergillus calidoustus</name>
    <dbReference type="NCBI Taxonomy" id="454130"/>
    <lineage>
        <taxon>Eukaryota</taxon>
        <taxon>Fungi</taxon>
        <taxon>Dikarya</taxon>
        <taxon>Ascomycota</taxon>
        <taxon>Pezizomycotina</taxon>
        <taxon>Eurotiomycetes</taxon>
        <taxon>Eurotiomycetidae</taxon>
        <taxon>Eurotiales</taxon>
        <taxon>Aspergillaceae</taxon>
        <taxon>Aspergillus</taxon>
        <taxon>Aspergillus subgen. Nidulantes</taxon>
    </lineage>
</organism>
<dbReference type="OrthoDB" id="3204049at2759"/>
<evidence type="ECO:0000313" key="1">
    <source>
        <dbReference type="EMBL" id="CEN62917.1"/>
    </source>
</evidence>
<evidence type="ECO:0000313" key="2">
    <source>
        <dbReference type="Proteomes" id="UP000054771"/>
    </source>
</evidence>
<dbReference type="Proteomes" id="UP000054771">
    <property type="component" value="Unassembled WGS sequence"/>
</dbReference>
<keyword evidence="2" id="KW-1185">Reference proteome</keyword>